<feature type="compositionally biased region" description="Basic and acidic residues" evidence="1">
    <location>
        <begin position="101"/>
        <end position="110"/>
    </location>
</feature>
<feature type="compositionally biased region" description="Basic and acidic residues" evidence="1">
    <location>
        <begin position="45"/>
        <end position="60"/>
    </location>
</feature>
<dbReference type="EMBL" id="JANPWB010000014">
    <property type="protein sequence ID" value="KAJ1101370.1"/>
    <property type="molecule type" value="Genomic_DNA"/>
</dbReference>
<comment type="caution">
    <text evidence="2">The sequence shown here is derived from an EMBL/GenBank/DDBJ whole genome shotgun (WGS) entry which is preliminary data.</text>
</comment>
<feature type="compositionally biased region" description="Acidic residues" evidence="1">
    <location>
        <begin position="84"/>
        <end position="100"/>
    </location>
</feature>
<reference evidence="2" key="1">
    <citation type="journal article" date="2022" name="bioRxiv">
        <title>Sequencing and chromosome-scale assembly of the giantPleurodeles waltlgenome.</title>
        <authorList>
            <person name="Brown T."/>
            <person name="Elewa A."/>
            <person name="Iarovenko S."/>
            <person name="Subramanian E."/>
            <person name="Araus A.J."/>
            <person name="Petzold A."/>
            <person name="Susuki M."/>
            <person name="Suzuki K.-i.T."/>
            <person name="Hayashi T."/>
            <person name="Toyoda A."/>
            <person name="Oliveira C."/>
            <person name="Osipova E."/>
            <person name="Leigh N.D."/>
            <person name="Simon A."/>
            <person name="Yun M.H."/>
        </authorList>
    </citation>
    <scope>NUCLEOTIDE SEQUENCE</scope>
    <source>
        <strain evidence="2">20211129_DDA</strain>
        <tissue evidence="2">Liver</tissue>
    </source>
</reference>
<proteinExistence type="predicted"/>
<dbReference type="Proteomes" id="UP001066276">
    <property type="component" value="Chromosome 10"/>
</dbReference>
<evidence type="ECO:0000256" key="1">
    <source>
        <dbReference type="SAM" id="MobiDB-lite"/>
    </source>
</evidence>
<protein>
    <submittedName>
        <fullName evidence="2">Uncharacterized protein</fullName>
    </submittedName>
</protein>
<feature type="region of interest" description="Disordered" evidence="1">
    <location>
        <begin position="134"/>
        <end position="164"/>
    </location>
</feature>
<feature type="region of interest" description="Disordered" evidence="1">
    <location>
        <begin position="18"/>
        <end position="120"/>
    </location>
</feature>
<evidence type="ECO:0000313" key="3">
    <source>
        <dbReference type="Proteomes" id="UP001066276"/>
    </source>
</evidence>
<keyword evidence="3" id="KW-1185">Reference proteome</keyword>
<evidence type="ECO:0000313" key="2">
    <source>
        <dbReference type="EMBL" id="KAJ1101370.1"/>
    </source>
</evidence>
<organism evidence="2 3">
    <name type="scientific">Pleurodeles waltl</name>
    <name type="common">Iberian ribbed newt</name>
    <dbReference type="NCBI Taxonomy" id="8319"/>
    <lineage>
        <taxon>Eukaryota</taxon>
        <taxon>Metazoa</taxon>
        <taxon>Chordata</taxon>
        <taxon>Craniata</taxon>
        <taxon>Vertebrata</taxon>
        <taxon>Euteleostomi</taxon>
        <taxon>Amphibia</taxon>
        <taxon>Batrachia</taxon>
        <taxon>Caudata</taxon>
        <taxon>Salamandroidea</taxon>
        <taxon>Salamandridae</taxon>
        <taxon>Pleurodelinae</taxon>
        <taxon>Pleurodeles</taxon>
    </lineage>
</organism>
<sequence length="164" mass="18050">MLRKRTTDLFCDHCLQVTHQNAEPDSTYPGGTAARSADPEVTSDPDTREQEGKGDGERRRTACTGVTGRGAEPGERDSGSEAELGNEEEDQDEDGETNEEDTGKPRENSQRHHVPGGAWLSQVRAYLVVKILPDWMRVDKGGGKRNNEPGRDREEGELKGEDST</sequence>
<gene>
    <name evidence="2" type="ORF">NDU88_006438</name>
</gene>
<feature type="compositionally biased region" description="Basic and acidic residues" evidence="1">
    <location>
        <begin position="136"/>
        <end position="164"/>
    </location>
</feature>
<accession>A0AAV7MC90</accession>
<dbReference type="AlphaFoldDB" id="A0AAV7MC90"/>
<name>A0AAV7MC90_PLEWA</name>